<dbReference type="OrthoDB" id="9778496at2"/>
<dbReference type="Gene3D" id="1.20.5.1930">
    <property type="match status" value="1"/>
</dbReference>
<dbReference type="GO" id="GO:0046983">
    <property type="term" value="F:protein dimerization activity"/>
    <property type="evidence" value="ECO:0007669"/>
    <property type="project" value="InterPro"/>
</dbReference>
<dbReference type="Pfam" id="PF16448">
    <property type="entry name" value="LapD_MoxY_N"/>
    <property type="match status" value="1"/>
</dbReference>
<feature type="transmembrane region" description="Helical" evidence="7">
    <location>
        <begin position="191"/>
        <end position="214"/>
    </location>
</feature>
<dbReference type="Gene3D" id="6.10.340.10">
    <property type="match status" value="1"/>
</dbReference>
<keyword evidence="5" id="KW-0902">Two-component regulatory system</keyword>
<proteinExistence type="predicted"/>
<dbReference type="InterPro" id="IPR011712">
    <property type="entry name" value="Sig_transdc_His_kin_sub3_dim/P"/>
</dbReference>
<dbReference type="GO" id="GO:0016020">
    <property type="term" value="C:membrane"/>
    <property type="evidence" value="ECO:0007669"/>
    <property type="project" value="UniProtKB-SubCell"/>
</dbReference>
<keyword evidence="7" id="KW-0812">Transmembrane</keyword>
<keyword evidence="2" id="KW-0597">Phosphoprotein</keyword>
<keyword evidence="7" id="KW-1133">Transmembrane helix</keyword>
<protein>
    <submittedName>
        <fullName evidence="9">Integral membrane sensor signal transduction histidine kinase</fullName>
    </submittedName>
</protein>
<name>S5XSX4_PARAH</name>
<reference evidence="9 10" key="1">
    <citation type="journal article" date="2014" name="BMC Genomics">
        <title>Architecture and functions of a multipartite genome of the methylotrophic bacterium Paracoccus aminophilus JCM 7686, containing primary and secondary chromids.</title>
        <authorList>
            <person name="Dziewit L."/>
            <person name="Czarnecki J."/>
            <person name="Wibberg D."/>
            <person name="Radlinska M."/>
            <person name="Mrozek P."/>
            <person name="Szymczak M."/>
            <person name="Schluter A."/>
            <person name="Puhler A."/>
            <person name="Bartosik D."/>
        </authorList>
    </citation>
    <scope>NUCLEOTIDE SEQUENCE [LARGE SCALE GENOMIC DNA]</scope>
    <source>
        <strain evidence="9">JCM 7686</strain>
    </source>
</reference>
<dbReference type="InterPro" id="IPR036890">
    <property type="entry name" value="HATPase_C_sf"/>
</dbReference>
<dbReference type="RefSeq" id="WP_020949880.1">
    <property type="nucleotide sequence ID" value="NC_022041.1"/>
</dbReference>
<dbReference type="Pfam" id="PF00672">
    <property type="entry name" value="HAMP"/>
    <property type="match status" value="1"/>
</dbReference>
<evidence type="ECO:0000256" key="4">
    <source>
        <dbReference type="ARBA" id="ARBA00022777"/>
    </source>
</evidence>
<feature type="transmembrane region" description="Helical" evidence="7">
    <location>
        <begin position="42"/>
        <end position="67"/>
    </location>
</feature>
<evidence type="ECO:0000256" key="2">
    <source>
        <dbReference type="ARBA" id="ARBA00022553"/>
    </source>
</evidence>
<dbReference type="CDD" id="cd16917">
    <property type="entry name" value="HATPase_UhpB-NarQ-NarX-like"/>
    <property type="match status" value="1"/>
</dbReference>
<feature type="region of interest" description="Disordered" evidence="6">
    <location>
        <begin position="1"/>
        <end position="34"/>
    </location>
</feature>
<evidence type="ECO:0000256" key="1">
    <source>
        <dbReference type="ARBA" id="ARBA00004370"/>
    </source>
</evidence>
<gene>
    <name evidence="9" type="ORF">JCM7686_1133</name>
</gene>
<dbReference type="PROSITE" id="PS50885">
    <property type="entry name" value="HAMP"/>
    <property type="match status" value="1"/>
</dbReference>
<dbReference type="Proteomes" id="UP000015480">
    <property type="component" value="Chromosome"/>
</dbReference>
<evidence type="ECO:0000256" key="7">
    <source>
        <dbReference type="SAM" id="Phobius"/>
    </source>
</evidence>
<organism evidence="9 10">
    <name type="scientific">Paracoccus aminophilus JCM 7686</name>
    <dbReference type="NCBI Taxonomy" id="1367847"/>
    <lineage>
        <taxon>Bacteria</taxon>
        <taxon>Pseudomonadati</taxon>
        <taxon>Pseudomonadota</taxon>
        <taxon>Alphaproteobacteria</taxon>
        <taxon>Rhodobacterales</taxon>
        <taxon>Paracoccaceae</taxon>
        <taxon>Paracoccus</taxon>
    </lineage>
</organism>
<dbReference type="InterPro" id="IPR050482">
    <property type="entry name" value="Sensor_HK_TwoCompSys"/>
</dbReference>
<dbReference type="EMBL" id="CP006650">
    <property type="protein sequence ID" value="AGT08242.1"/>
    <property type="molecule type" value="Genomic_DNA"/>
</dbReference>
<dbReference type="STRING" id="1367847.JCM7686_1133"/>
<dbReference type="InterPro" id="IPR003660">
    <property type="entry name" value="HAMP_dom"/>
</dbReference>
<accession>S5XSX4</accession>
<dbReference type="HOGENOM" id="CLU_045360_0_0_5"/>
<feature type="compositionally biased region" description="Low complexity" evidence="6">
    <location>
        <begin position="1"/>
        <end position="20"/>
    </location>
</feature>
<dbReference type="InterPro" id="IPR032244">
    <property type="entry name" value="LapD_MoxY_N"/>
</dbReference>
<evidence type="ECO:0000259" key="8">
    <source>
        <dbReference type="PROSITE" id="PS50885"/>
    </source>
</evidence>
<evidence type="ECO:0000313" key="9">
    <source>
        <dbReference type="EMBL" id="AGT08242.1"/>
    </source>
</evidence>
<dbReference type="eggNOG" id="COG4585">
    <property type="taxonomic scope" value="Bacteria"/>
</dbReference>
<dbReference type="AlphaFoldDB" id="S5XSX4"/>
<evidence type="ECO:0000256" key="5">
    <source>
        <dbReference type="ARBA" id="ARBA00023012"/>
    </source>
</evidence>
<dbReference type="Gene3D" id="3.30.565.10">
    <property type="entry name" value="Histidine kinase-like ATPase, C-terminal domain"/>
    <property type="match status" value="1"/>
</dbReference>
<keyword evidence="10" id="KW-1185">Reference proteome</keyword>
<dbReference type="KEGG" id="pami:JCM7686_1133"/>
<dbReference type="PANTHER" id="PTHR24421">
    <property type="entry name" value="NITRATE/NITRITE SENSOR PROTEIN NARX-RELATED"/>
    <property type="match status" value="1"/>
</dbReference>
<comment type="subcellular location">
    <subcellularLocation>
        <location evidence="1">Membrane</location>
    </subcellularLocation>
</comment>
<dbReference type="GO" id="GO:0000155">
    <property type="term" value="F:phosphorelay sensor kinase activity"/>
    <property type="evidence" value="ECO:0007669"/>
    <property type="project" value="InterPro"/>
</dbReference>
<evidence type="ECO:0000256" key="3">
    <source>
        <dbReference type="ARBA" id="ARBA00022679"/>
    </source>
</evidence>
<keyword evidence="3" id="KW-0808">Transferase</keyword>
<evidence type="ECO:0000313" key="10">
    <source>
        <dbReference type="Proteomes" id="UP000015480"/>
    </source>
</evidence>
<sequence length="477" mass="50990">MQSGAAETATGAEAARAPAPWQKPGTTADHAPRPAANHKASLTLIAFLGSLLAGMIVCAIVGAIVIVNARSSVRTETDSAFHLATAAATFRLPTAFQREDMLAQASRLATEIDALRHVSAWVDDTRGRRIAPEDTAKPDGPSPPAWLTALLTPPPQSDIFPIRKYPNVIGILTITTDPSDEIAKTWETLRIALPLLALAITVMVAVTMMVSLFISRRLRLVEGAMARMRDNDLAVRAPDSGLRELAALSEGVNALASHLVAGRAENRHLQERMLTLAESERALIASDLHDEMGPQLFALRAAVGQAEAAAGKLPPAESAQLAEALAAIARHAGEVQKTARAAIEDLRPMTLDDANLEELLHELAFNFSEMAPDIEITLDADPRAAAGEAAEIAIFRFVRESVLNAIRHANPSRIHVRMELAPGEIVTVVSDNGSGPKGNRAGLGRSGMEDRALILGAVYTAPYRRNDLTLTELRMPL</sequence>
<keyword evidence="7" id="KW-0472">Membrane</keyword>
<dbReference type="PATRIC" id="fig|1367847.3.peg.1099"/>
<dbReference type="PANTHER" id="PTHR24421:SF58">
    <property type="entry name" value="SIGNAL TRANSDUCTION HISTIDINE-PROTEIN KINASE_PHOSPHATASE UHPB"/>
    <property type="match status" value="1"/>
</dbReference>
<dbReference type="SUPFAM" id="SSF55874">
    <property type="entry name" value="ATPase domain of HSP90 chaperone/DNA topoisomerase II/histidine kinase"/>
    <property type="match status" value="1"/>
</dbReference>
<feature type="domain" description="HAMP" evidence="8">
    <location>
        <begin position="212"/>
        <end position="264"/>
    </location>
</feature>
<keyword evidence="4 9" id="KW-0418">Kinase</keyword>
<dbReference type="Pfam" id="PF07730">
    <property type="entry name" value="HisKA_3"/>
    <property type="match status" value="1"/>
</dbReference>
<dbReference type="SMART" id="SM00304">
    <property type="entry name" value="HAMP"/>
    <property type="match status" value="1"/>
</dbReference>
<evidence type="ECO:0000256" key="6">
    <source>
        <dbReference type="SAM" id="MobiDB-lite"/>
    </source>
</evidence>